<name>A0A150P2G2_SORCE</name>
<gene>
    <name evidence="3" type="ORF">BE04_50895</name>
</gene>
<dbReference type="InterPro" id="IPR033756">
    <property type="entry name" value="YlxH/NBP35"/>
</dbReference>
<dbReference type="EMBL" id="JELX01004270">
    <property type="protein sequence ID" value="KYF49275.1"/>
    <property type="molecule type" value="Genomic_DNA"/>
</dbReference>
<dbReference type="Proteomes" id="UP000075604">
    <property type="component" value="Unassembled WGS sequence"/>
</dbReference>
<dbReference type="InterPro" id="IPR027417">
    <property type="entry name" value="P-loop_NTPase"/>
</dbReference>
<keyword evidence="1" id="KW-0547">Nucleotide-binding</keyword>
<dbReference type="Pfam" id="PF10609">
    <property type="entry name" value="ParA"/>
    <property type="match status" value="1"/>
</dbReference>
<evidence type="ECO:0000313" key="3">
    <source>
        <dbReference type="EMBL" id="KYF49275.1"/>
    </source>
</evidence>
<comment type="caution">
    <text evidence="3">The sequence shown here is derived from an EMBL/GenBank/DDBJ whole genome shotgun (WGS) entry which is preliminary data.</text>
</comment>
<reference evidence="3 4" key="1">
    <citation type="submission" date="2014-02" db="EMBL/GenBank/DDBJ databases">
        <title>The small core and large imbalanced accessory genome model reveals a collaborative survival strategy of Sorangium cellulosum strains in nature.</title>
        <authorList>
            <person name="Han K."/>
            <person name="Peng R."/>
            <person name="Blom J."/>
            <person name="Li Y.-Z."/>
        </authorList>
    </citation>
    <scope>NUCLEOTIDE SEQUENCE [LARGE SCALE GENOMIC DNA]</scope>
    <source>
        <strain evidence="3 4">So0157-18</strain>
    </source>
</reference>
<protein>
    <recommendedName>
        <fullName evidence="5">CobQ/CobB/MinD/ParA nucleotide binding domain-containing protein</fullName>
    </recommendedName>
</protein>
<dbReference type="Gene3D" id="3.40.50.300">
    <property type="entry name" value="P-loop containing nucleotide triphosphate hydrolases"/>
    <property type="match status" value="1"/>
</dbReference>
<evidence type="ECO:0000256" key="1">
    <source>
        <dbReference type="ARBA" id="ARBA00022741"/>
    </source>
</evidence>
<evidence type="ECO:0008006" key="5">
    <source>
        <dbReference type="Google" id="ProtNLM"/>
    </source>
</evidence>
<evidence type="ECO:0000256" key="2">
    <source>
        <dbReference type="ARBA" id="ARBA00022840"/>
    </source>
</evidence>
<dbReference type="AlphaFoldDB" id="A0A150P2G2"/>
<organism evidence="3 4">
    <name type="scientific">Sorangium cellulosum</name>
    <name type="common">Polyangium cellulosum</name>
    <dbReference type="NCBI Taxonomy" id="56"/>
    <lineage>
        <taxon>Bacteria</taxon>
        <taxon>Pseudomonadati</taxon>
        <taxon>Myxococcota</taxon>
        <taxon>Polyangia</taxon>
        <taxon>Polyangiales</taxon>
        <taxon>Polyangiaceae</taxon>
        <taxon>Sorangium</taxon>
    </lineage>
</organism>
<dbReference type="GO" id="GO:0005524">
    <property type="term" value="F:ATP binding"/>
    <property type="evidence" value="ECO:0007669"/>
    <property type="project" value="UniProtKB-KW"/>
</dbReference>
<proteinExistence type="predicted"/>
<accession>A0A150P2G2</accession>
<dbReference type="SUPFAM" id="SSF52540">
    <property type="entry name" value="P-loop containing nucleoside triphosphate hydrolases"/>
    <property type="match status" value="1"/>
</dbReference>
<sequence>MTARTSAMPREITLHVFASAKGGVGKSTLAVTCAKLLAERRDRLPVVVDADMTGTSLADGLRLLAPDATLLSDGTVDIEAAPTGRFLPREEVKRLRRLRRDSRDTRGRPPPFLNDALRPFLLGKAEELKDPRIDGLLWRHEADDDVWYLPSSALREDVVESLRWFTLEPYDWMGAMTVVLHRLSVQWPEVSDVVVDLPPGLFGFGAEMLRLASAIQRRELPEGYPDWTTGDVVWNARVYVVTTPDDNDLLPVYENVVLQARTFGAAHILVNKSVAPLPRPAEIVGETLGLLIDERRLHQVPLLTPTLGRIFVDGALRVDDDVRRLATLFTSEVVA</sequence>
<keyword evidence="2" id="KW-0067">ATP-binding</keyword>
<evidence type="ECO:0000313" key="4">
    <source>
        <dbReference type="Proteomes" id="UP000075604"/>
    </source>
</evidence>